<organism evidence="3 5">
    <name type="scientific">Leuconostoc gelidum subsp. gelidum</name>
    <dbReference type="NCBI Taxonomy" id="1607839"/>
    <lineage>
        <taxon>Bacteria</taxon>
        <taxon>Bacillati</taxon>
        <taxon>Bacillota</taxon>
        <taxon>Bacilli</taxon>
        <taxon>Lactobacillales</taxon>
        <taxon>Lactobacillaceae</taxon>
        <taxon>Leuconostoc</taxon>
        <taxon>Leuconostoc gelidum group</taxon>
    </lineage>
</organism>
<keyword evidence="1" id="KW-0472">Membrane</keyword>
<keyword evidence="4" id="KW-1185">Reference proteome</keyword>
<proteinExistence type="predicted"/>
<dbReference type="Proteomes" id="UP000705994">
    <property type="component" value="Unassembled WGS sequence"/>
</dbReference>
<evidence type="ECO:0000256" key="1">
    <source>
        <dbReference type="SAM" id="Phobius"/>
    </source>
</evidence>
<feature type="transmembrane region" description="Helical" evidence="1">
    <location>
        <begin position="47"/>
        <end position="75"/>
    </location>
</feature>
<keyword evidence="1" id="KW-1133">Transmembrane helix</keyword>
<dbReference type="EMBL" id="JAHBFV010000012">
    <property type="protein sequence ID" value="MBZ6015739.1"/>
    <property type="molecule type" value="Genomic_DNA"/>
</dbReference>
<evidence type="ECO:0000313" key="3">
    <source>
        <dbReference type="EMBL" id="MBZ6015739.1"/>
    </source>
</evidence>
<dbReference type="AlphaFoldDB" id="A0AB35FYI8"/>
<dbReference type="Proteomes" id="UP000727071">
    <property type="component" value="Unassembled WGS sequence"/>
</dbReference>
<dbReference type="RefSeq" id="WP_224145031.1">
    <property type="nucleotide sequence ID" value="NZ_JAHBFO010000010.1"/>
</dbReference>
<evidence type="ECO:0000313" key="5">
    <source>
        <dbReference type="Proteomes" id="UP000727071"/>
    </source>
</evidence>
<keyword evidence="1" id="KW-0812">Transmembrane</keyword>
<name>A0AB35FYI8_LEUGE</name>
<protein>
    <submittedName>
        <fullName evidence="3">Uncharacterized protein</fullName>
    </submittedName>
</protein>
<accession>A0AB35FYI8</accession>
<sequence length="88" mass="9742">MFNILNSSIAIIVGILATIGLIGTMIAQFGDDTNKKSTELYGDLSLLFMGLVLTTVQLNYGSILIVSLAAFSIFIREKKKEHLRHRKN</sequence>
<feature type="transmembrane region" description="Helical" evidence="1">
    <location>
        <begin position="7"/>
        <end position="27"/>
    </location>
</feature>
<comment type="caution">
    <text evidence="3">The sequence shown here is derived from an EMBL/GenBank/DDBJ whole genome shotgun (WGS) entry which is preliminary data.</text>
</comment>
<dbReference type="EMBL" id="JAHBFX010000001">
    <property type="protein sequence ID" value="MBZ5998873.1"/>
    <property type="molecule type" value="Genomic_DNA"/>
</dbReference>
<evidence type="ECO:0000313" key="4">
    <source>
        <dbReference type="Proteomes" id="UP000705994"/>
    </source>
</evidence>
<reference evidence="3 4" key="1">
    <citation type="submission" date="2021-05" db="EMBL/GenBank/DDBJ databases">
        <title>Pangenome of Leuconostoc gelidum warrants species status for Leuconostoc gelidum subsp. gasicomitatum.</title>
        <authorList>
            <person name="Johansson P."/>
            <person name="Sade E."/>
            <person name="Hultman J."/>
            <person name="Auvinen P."/>
            <person name="Bjorkroth J."/>
        </authorList>
    </citation>
    <scope>NUCLEOTIDE SEQUENCE</scope>
    <source>
        <strain evidence="2 4">AMKR21</strain>
        <strain evidence="3">C220d</strain>
    </source>
</reference>
<evidence type="ECO:0000313" key="2">
    <source>
        <dbReference type="EMBL" id="MBZ5998873.1"/>
    </source>
</evidence>
<gene>
    <name evidence="3" type="ORF">KII88_04225</name>
    <name evidence="2" type="ORF">KIJ07_00290</name>
</gene>